<organism evidence="4 5">
    <name type="scientific">Brevibacillus ruminantium</name>
    <dbReference type="NCBI Taxonomy" id="2950604"/>
    <lineage>
        <taxon>Bacteria</taxon>
        <taxon>Bacillati</taxon>
        <taxon>Bacillota</taxon>
        <taxon>Bacilli</taxon>
        <taxon>Bacillales</taxon>
        <taxon>Paenibacillaceae</taxon>
        <taxon>Brevibacillus</taxon>
    </lineage>
</organism>
<dbReference type="SMART" id="SM00331">
    <property type="entry name" value="PP2C_SIG"/>
    <property type="match status" value="1"/>
</dbReference>
<protein>
    <submittedName>
        <fullName evidence="4">SpoIIE family protein phosphatase</fullName>
    </submittedName>
</protein>
<evidence type="ECO:0000256" key="1">
    <source>
        <dbReference type="ARBA" id="ARBA00022801"/>
    </source>
</evidence>
<dbReference type="InterPro" id="IPR052016">
    <property type="entry name" value="Bact_Sigma-Reg"/>
</dbReference>
<gene>
    <name evidence="4" type="ORF">NDK47_18550</name>
</gene>
<dbReference type="Gene3D" id="3.60.40.10">
    <property type="entry name" value="PPM-type phosphatase domain"/>
    <property type="match status" value="1"/>
</dbReference>
<evidence type="ECO:0000313" key="4">
    <source>
        <dbReference type="EMBL" id="USG64145.1"/>
    </source>
</evidence>
<dbReference type="Proteomes" id="UP001056500">
    <property type="component" value="Chromosome"/>
</dbReference>
<keyword evidence="2" id="KW-0812">Transmembrane</keyword>
<feature type="transmembrane region" description="Helical" evidence="2">
    <location>
        <begin position="95"/>
        <end position="114"/>
    </location>
</feature>
<dbReference type="InterPro" id="IPR001932">
    <property type="entry name" value="PPM-type_phosphatase-like_dom"/>
</dbReference>
<keyword evidence="5" id="KW-1185">Reference proteome</keyword>
<feature type="transmembrane region" description="Helical" evidence="2">
    <location>
        <begin position="120"/>
        <end position="145"/>
    </location>
</feature>
<dbReference type="Pfam" id="PF07228">
    <property type="entry name" value="SpoIIE"/>
    <property type="match status" value="1"/>
</dbReference>
<feature type="transmembrane region" description="Helical" evidence="2">
    <location>
        <begin position="157"/>
        <end position="173"/>
    </location>
</feature>
<dbReference type="InterPro" id="IPR036457">
    <property type="entry name" value="PPM-type-like_dom_sf"/>
</dbReference>
<dbReference type="EMBL" id="CP098755">
    <property type="protein sequence ID" value="USG64145.1"/>
    <property type="molecule type" value="Genomic_DNA"/>
</dbReference>
<feature type="domain" description="PPM-type phosphatase" evidence="3">
    <location>
        <begin position="471"/>
        <end position="691"/>
    </location>
</feature>
<feature type="transmembrane region" description="Helical" evidence="2">
    <location>
        <begin position="68"/>
        <end position="88"/>
    </location>
</feature>
<keyword evidence="2" id="KW-1133">Transmembrane helix</keyword>
<sequence length="705" mass="80308">MVWYTVLHACGIGAGVYILLLSRQLVSIKRWYDISFLQGAGLIAWSFAHLMGNQPESLMRIVSSPFDILFYLFFLMSLHVFPLAPHIYYDQWKSILDSLTFLAIYAATAHTIVLSPEHRVLMLTFLHVLTGMLLLVPWTTVFLATRQIAGKQMENKTEMLVSTLLIILLATLEPFLPPAFLAIAGIPALIVLIRAHLRFPRLRTKGEVMNEHSYLHEQLQFSILDSNAMQVLLLLEVVAMLTWTDSLVYLSGIGIATAITVLRLYLTKQRNQSLIRQTLGTAGSLEKKFSEQMEQIQKKNYQLSHMLGVKQTYEKLLLASNEQSLREVSYENLQQVIEELIDVWFANMDNLVYLSLSLESRDGVVYYEVVRGDEEHSYAKRVISERIVIDEQQDSPLVPRYVVLMAKSTTEDGEELLLEQSFFQLLTVNVRGLILRCLQENQLIELRLMEQEMELAQRIQRMLTPSARLELPKLQAEAIFLPYTYIGGDYVDYLTLNDRYTCFVVADVSGHGLPASLMTTGIRSALRAVIQTCWEPDVILHRLNALLYEDLIKTRSFITMLVAVYDAREHCLMLSRAGHPQPMYLTEAGASLLPCCGGVGLGLLPDSQYERETVSLVENGMLIAYTDGLLDMDRKDSNRYLQTWLDYYSQLIDSGLMSNEHDSIAIVENFIWTKTREVMQSDDISLLILRFQTGTEQEAVIDDVV</sequence>
<dbReference type="RefSeq" id="WP_251871261.1">
    <property type="nucleotide sequence ID" value="NZ_CP098755.1"/>
</dbReference>
<keyword evidence="2" id="KW-0472">Membrane</keyword>
<feature type="transmembrane region" description="Helical" evidence="2">
    <location>
        <begin position="31"/>
        <end position="48"/>
    </location>
</feature>
<reference evidence="4" key="1">
    <citation type="submission" date="2022-06" db="EMBL/GenBank/DDBJ databases">
        <title>Genome sequencing of Brevibacillus sp. BB3-R1.</title>
        <authorList>
            <person name="Heo J."/>
            <person name="Lee D."/>
            <person name="Won M."/>
            <person name="Han B.-H."/>
            <person name="Hong S.-B."/>
            <person name="Kwon S.-W."/>
        </authorList>
    </citation>
    <scope>NUCLEOTIDE SEQUENCE</scope>
    <source>
        <strain evidence="4">BB3-R1</strain>
    </source>
</reference>
<name>A0ABY4WAH2_9BACL</name>
<evidence type="ECO:0000313" key="5">
    <source>
        <dbReference type="Proteomes" id="UP001056500"/>
    </source>
</evidence>
<accession>A0ABY4WAH2</accession>
<feature type="transmembrane region" description="Helical" evidence="2">
    <location>
        <begin position="247"/>
        <end position="266"/>
    </location>
</feature>
<evidence type="ECO:0000256" key="2">
    <source>
        <dbReference type="SAM" id="Phobius"/>
    </source>
</evidence>
<feature type="transmembrane region" description="Helical" evidence="2">
    <location>
        <begin position="179"/>
        <end position="197"/>
    </location>
</feature>
<keyword evidence="1" id="KW-0378">Hydrolase</keyword>
<feature type="transmembrane region" description="Helical" evidence="2">
    <location>
        <begin position="6"/>
        <end position="22"/>
    </location>
</feature>
<dbReference type="PANTHER" id="PTHR43156">
    <property type="entry name" value="STAGE II SPORULATION PROTEIN E-RELATED"/>
    <property type="match status" value="1"/>
</dbReference>
<dbReference type="PANTHER" id="PTHR43156:SF2">
    <property type="entry name" value="STAGE II SPORULATION PROTEIN E"/>
    <property type="match status" value="1"/>
</dbReference>
<evidence type="ECO:0000259" key="3">
    <source>
        <dbReference type="SMART" id="SM00331"/>
    </source>
</evidence>
<proteinExistence type="predicted"/>